<evidence type="ECO:0000256" key="2">
    <source>
        <dbReference type="PROSITE-ProRule" id="PRU00335"/>
    </source>
</evidence>
<proteinExistence type="predicted"/>
<dbReference type="PROSITE" id="PS50977">
    <property type="entry name" value="HTH_TETR_2"/>
    <property type="match status" value="1"/>
</dbReference>
<dbReference type="AlphaFoldDB" id="A0A1F7SDN6"/>
<dbReference type="InterPro" id="IPR036271">
    <property type="entry name" value="Tet_transcr_reg_TetR-rel_C_sf"/>
</dbReference>
<dbReference type="InterPro" id="IPR050109">
    <property type="entry name" value="HTH-type_TetR-like_transc_reg"/>
</dbReference>
<accession>A0A1F7SDN6</accession>
<reference evidence="4 5" key="1">
    <citation type="journal article" date="2016" name="Nat. Commun.">
        <title>Thousands of microbial genomes shed light on interconnected biogeochemical processes in an aquifer system.</title>
        <authorList>
            <person name="Anantharaman K."/>
            <person name="Brown C.T."/>
            <person name="Hug L.A."/>
            <person name="Sharon I."/>
            <person name="Castelle C.J."/>
            <person name="Probst A.J."/>
            <person name="Thomas B.C."/>
            <person name="Singh A."/>
            <person name="Wilkins M.J."/>
            <person name="Karaoz U."/>
            <person name="Brodie E.L."/>
            <person name="Williams K.H."/>
            <person name="Hubbard S.S."/>
            <person name="Banfield J.F."/>
        </authorList>
    </citation>
    <scope>NUCLEOTIDE SEQUENCE [LARGE SCALE GENOMIC DNA]</scope>
</reference>
<dbReference type="PANTHER" id="PTHR30055:SF226">
    <property type="entry name" value="HTH-TYPE TRANSCRIPTIONAL REGULATOR PKSA"/>
    <property type="match status" value="1"/>
</dbReference>
<evidence type="ECO:0000259" key="3">
    <source>
        <dbReference type="PROSITE" id="PS50977"/>
    </source>
</evidence>
<dbReference type="Pfam" id="PF00440">
    <property type="entry name" value="TetR_N"/>
    <property type="match status" value="1"/>
</dbReference>
<evidence type="ECO:0000313" key="5">
    <source>
        <dbReference type="Proteomes" id="UP000178082"/>
    </source>
</evidence>
<organism evidence="4 5">
    <name type="scientific">Candidatus Schekmanbacteria bacterium RIFCSPLOWO2_12_FULL_38_15</name>
    <dbReference type="NCBI Taxonomy" id="1817883"/>
    <lineage>
        <taxon>Bacteria</taxon>
        <taxon>Candidatus Schekmaniibacteriota</taxon>
    </lineage>
</organism>
<dbReference type="PRINTS" id="PR00455">
    <property type="entry name" value="HTHTETR"/>
</dbReference>
<dbReference type="GO" id="GO:0003700">
    <property type="term" value="F:DNA-binding transcription factor activity"/>
    <property type="evidence" value="ECO:0007669"/>
    <property type="project" value="TreeGrafter"/>
</dbReference>
<gene>
    <name evidence="4" type="ORF">A3G31_05745</name>
</gene>
<feature type="domain" description="HTH tetR-type" evidence="3">
    <location>
        <begin position="9"/>
        <end position="69"/>
    </location>
</feature>
<dbReference type="PANTHER" id="PTHR30055">
    <property type="entry name" value="HTH-TYPE TRANSCRIPTIONAL REGULATOR RUTR"/>
    <property type="match status" value="1"/>
</dbReference>
<evidence type="ECO:0000313" key="4">
    <source>
        <dbReference type="EMBL" id="OGL51885.1"/>
    </source>
</evidence>
<dbReference type="InterPro" id="IPR001647">
    <property type="entry name" value="HTH_TetR"/>
</dbReference>
<dbReference type="SUPFAM" id="SSF48498">
    <property type="entry name" value="Tetracyclin repressor-like, C-terminal domain"/>
    <property type="match status" value="1"/>
</dbReference>
<dbReference type="GO" id="GO:0000976">
    <property type="term" value="F:transcription cis-regulatory region binding"/>
    <property type="evidence" value="ECO:0007669"/>
    <property type="project" value="TreeGrafter"/>
</dbReference>
<sequence length="209" mass="25253">MKKRKISFKLREEQIIKKAFKVFSRFGYRGSTTKLLAMSAGINELTLFRYFGNKENLFKKVIEHHSFLARIEELEPSLEHLDYKNALIALAESFLDSLYRNKNLVRIMAMEAYTHPTYARMIHKNLIQKVFRHFEDYLAHISKLKRIRILDHQVVTRAFFGMIYFYFITQEFFLEREIKKFNHKHVIHEFVELFLKGTVKDGEWRQQHD</sequence>
<dbReference type="Gene3D" id="1.10.357.10">
    <property type="entry name" value="Tetracycline Repressor, domain 2"/>
    <property type="match status" value="1"/>
</dbReference>
<dbReference type="EMBL" id="MGDI01000036">
    <property type="protein sequence ID" value="OGL51885.1"/>
    <property type="molecule type" value="Genomic_DNA"/>
</dbReference>
<dbReference type="SUPFAM" id="SSF46689">
    <property type="entry name" value="Homeodomain-like"/>
    <property type="match status" value="1"/>
</dbReference>
<dbReference type="InterPro" id="IPR039536">
    <property type="entry name" value="TetR_C_Proteobacteria"/>
</dbReference>
<dbReference type="Proteomes" id="UP000178082">
    <property type="component" value="Unassembled WGS sequence"/>
</dbReference>
<dbReference type="Pfam" id="PF14246">
    <property type="entry name" value="TetR_C_7"/>
    <property type="match status" value="1"/>
</dbReference>
<name>A0A1F7SDN6_9BACT</name>
<protein>
    <recommendedName>
        <fullName evidence="3">HTH tetR-type domain-containing protein</fullName>
    </recommendedName>
</protein>
<comment type="caution">
    <text evidence="4">The sequence shown here is derived from an EMBL/GenBank/DDBJ whole genome shotgun (WGS) entry which is preliminary data.</text>
</comment>
<evidence type="ECO:0000256" key="1">
    <source>
        <dbReference type="ARBA" id="ARBA00023125"/>
    </source>
</evidence>
<keyword evidence="1 2" id="KW-0238">DNA-binding</keyword>
<dbReference type="Gene3D" id="1.10.10.60">
    <property type="entry name" value="Homeodomain-like"/>
    <property type="match status" value="1"/>
</dbReference>
<dbReference type="InterPro" id="IPR009057">
    <property type="entry name" value="Homeodomain-like_sf"/>
</dbReference>
<dbReference type="STRING" id="1817883.A3G31_05745"/>
<feature type="DNA-binding region" description="H-T-H motif" evidence="2">
    <location>
        <begin position="32"/>
        <end position="51"/>
    </location>
</feature>